<proteinExistence type="predicted"/>
<accession>A0A3N4JBY1</accession>
<reference evidence="1 2" key="1">
    <citation type="journal article" date="2018" name="Nat. Ecol. Evol.">
        <title>Pezizomycetes genomes reveal the molecular basis of ectomycorrhizal truffle lifestyle.</title>
        <authorList>
            <person name="Murat C."/>
            <person name="Payen T."/>
            <person name="Noel B."/>
            <person name="Kuo A."/>
            <person name="Morin E."/>
            <person name="Chen J."/>
            <person name="Kohler A."/>
            <person name="Krizsan K."/>
            <person name="Balestrini R."/>
            <person name="Da Silva C."/>
            <person name="Montanini B."/>
            <person name="Hainaut M."/>
            <person name="Levati E."/>
            <person name="Barry K.W."/>
            <person name="Belfiori B."/>
            <person name="Cichocki N."/>
            <person name="Clum A."/>
            <person name="Dockter R.B."/>
            <person name="Fauchery L."/>
            <person name="Guy J."/>
            <person name="Iotti M."/>
            <person name="Le Tacon F."/>
            <person name="Lindquist E.A."/>
            <person name="Lipzen A."/>
            <person name="Malagnac F."/>
            <person name="Mello A."/>
            <person name="Molinier V."/>
            <person name="Miyauchi S."/>
            <person name="Poulain J."/>
            <person name="Riccioni C."/>
            <person name="Rubini A."/>
            <person name="Sitrit Y."/>
            <person name="Splivallo R."/>
            <person name="Traeger S."/>
            <person name="Wang M."/>
            <person name="Zifcakova L."/>
            <person name="Wipf D."/>
            <person name="Zambonelli A."/>
            <person name="Paolocci F."/>
            <person name="Nowrousian M."/>
            <person name="Ottonello S."/>
            <person name="Baldrian P."/>
            <person name="Spatafora J.W."/>
            <person name="Henrissat B."/>
            <person name="Nagy L.G."/>
            <person name="Aury J.M."/>
            <person name="Wincker P."/>
            <person name="Grigoriev I.V."/>
            <person name="Bonfante P."/>
            <person name="Martin F.M."/>
        </authorList>
    </citation>
    <scope>NUCLEOTIDE SEQUENCE [LARGE SCALE GENOMIC DNA]</scope>
    <source>
        <strain evidence="1 2">120613-1</strain>
    </source>
</reference>
<dbReference type="AlphaFoldDB" id="A0A3N4JBY1"/>
<name>A0A3N4JBY1_9PEZI</name>
<evidence type="ECO:0000313" key="1">
    <source>
        <dbReference type="EMBL" id="RPA95773.1"/>
    </source>
</evidence>
<gene>
    <name evidence="1" type="ORF">L873DRAFT_1812576</name>
</gene>
<dbReference type="EMBL" id="ML120422">
    <property type="protein sequence ID" value="RPA95773.1"/>
    <property type="molecule type" value="Genomic_DNA"/>
</dbReference>
<dbReference type="Proteomes" id="UP000276215">
    <property type="component" value="Unassembled WGS sequence"/>
</dbReference>
<protein>
    <submittedName>
        <fullName evidence="1">Uncharacterized protein</fullName>
    </submittedName>
</protein>
<sequence>MVESKARPESTSLAWIITDFDRVNFECVEYKLKGPAAGGYLAVAILSYITLN</sequence>
<evidence type="ECO:0000313" key="2">
    <source>
        <dbReference type="Proteomes" id="UP000276215"/>
    </source>
</evidence>
<organism evidence="1 2">
    <name type="scientific">Choiromyces venosus 120613-1</name>
    <dbReference type="NCBI Taxonomy" id="1336337"/>
    <lineage>
        <taxon>Eukaryota</taxon>
        <taxon>Fungi</taxon>
        <taxon>Dikarya</taxon>
        <taxon>Ascomycota</taxon>
        <taxon>Pezizomycotina</taxon>
        <taxon>Pezizomycetes</taxon>
        <taxon>Pezizales</taxon>
        <taxon>Tuberaceae</taxon>
        <taxon>Choiromyces</taxon>
    </lineage>
</organism>
<keyword evidence="2" id="KW-1185">Reference proteome</keyword>